<reference evidence="1" key="1">
    <citation type="submission" date="2014-05" db="EMBL/GenBank/DDBJ databases">
        <authorList>
            <person name="Chronopoulou M."/>
        </authorList>
    </citation>
    <scope>NUCLEOTIDE SEQUENCE</scope>
    <source>
        <tissue evidence="1">Whole organism</tissue>
    </source>
</reference>
<proteinExistence type="predicted"/>
<evidence type="ECO:0000313" key="1">
    <source>
        <dbReference type="EMBL" id="CDW19948.1"/>
    </source>
</evidence>
<dbReference type="EMBL" id="HACA01002587">
    <property type="protein sequence ID" value="CDW19948.1"/>
    <property type="molecule type" value="Transcribed_RNA"/>
</dbReference>
<protein>
    <submittedName>
        <fullName evidence="1">Uncharacterized protein</fullName>
    </submittedName>
</protein>
<dbReference type="AlphaFoldDB" id="A0A0K2T1R7"/>
<accession>A0A0K2T1R7</accession>
<organism evidence="1">
    <name type="scientific">Lepeophtheirus salmonis</name>
    <name type="common">Salmon louse</name>
    <name type="synonym">Caligus salmonis</name>
    <dbReference type="NCBI Taxonomy" id="72036"/>
    <lineage>
        <taxon>Eukaryota</taxon>
        <taxon>Metazoa</taxon>
        <taxon>Ecdysozoa</taxon>
        <taxon>Arthropoda</taxon>
        <taxon>Crustacea</taxon>
        <taxon>Multicrustacea</taxon>
        <taxon>Hexanauplia</taxon>
        <taxon>Copepoda</taxon>
        <taxon>Siphonostomatoida</taxon>
        <taxon>Caligidae</taxon>
        <taxon>Lepeophtheirus</taxon>
    </lineage>
</organism>
<sequence length="16" mass="1817">MTLPVLVMTPKTMIEL</sequence>
<name>A0A0K2T1R7_LEPSM</name>